<dbReference type="Gene3D" id="3.30.70.1560">
    <property type="entry name" value="Alpha-L RNA-binding motif"/>
    <property type="match status" value="1"/>
</dbReference>
<dbReference type="EC" id="5.4.99.-" evidence="6"/>
<dbReference type="Pfam" id="PF01479">
    <property type="entry name" value="S4"/>
    <property type="match status" value="1"/>
</dbReference>
<dbReference type="CDD" id="cd00165">
    <property type="entry name" value="S4"/>
    <property type="match status" value="1"/>
</dbReference>
<dbReference type="InterPro" id="IPR006145">
    <property type="entry name" value="PsdUridine_synth_RsuA/RluA"/>
</dbReference>
<dbReference type="InterPro" id="IPR000748">
    <property type="entry name" value="PsdUridine_synth_RsuA/RluB/E/F"/>
</dbReference>
<comment type="catalytic activity">
    <reaction evidence="1">
        <text>a uridine in RNA = a pseudouridine in RNA</text>
        <dbReference type="Rhea" id="RHEA:48348"/>
        <dbReference type="Rhea" id="RHEA-COMP:12068"/>
        <dbReference type="Rhea" id="RHEA-COMP:12069"/>
        <dbReference type="ChEBI" id="CHEBI:65314"/>
        <dbReference type="ChEBI" id="CHEBI:65315"/>
    </reaction>
</comment>
<feature type="compositionally biased region" description="Basic and acidic residues" evidence="7">
    <location>
        <begin position="1"/>
        <end position="56"/>
    </location>
</feature>
<evidence type="ECO:0000256" key="1">
    <source>
        <dbReference type="ARBA" id="ARBA00000073"/>
    </source>
</evidence>
<dbReference type="NCBIfam" id="TIGR00093">
    <property type="entry name" value="pseudouridine synthase"/>
    <property type="match status" value="1"/>
</dbReference>
<evidence type="ECO:0000256" key="3">
    <source>
        <dbReference type="ARBA" id="ARBA00022884"/>
    </source>
</evidence>
<keyword evidence="3 5" id="KW-0694">RNA-binding</keyword>
<proteinExistence type="inferred from homology"/>
<dbReference type="RefSeq" id="WP_207826852.1">
    <property type="nucleotide sequence ID" value="NZ_CP062006.1"/>
</dbReference>
<keyword evidence="4 6" id="KW-0413">Isomerase</keyword>
<sequence length="542" mass="58938">MDRHPKDNDKNPRFRQDDGPRGPRKFADARPDKGGFGDRKGPSRGDRKDDRGDKPFAKGAGKGGPKGAKEPAAPLRSERIAKAMARAGIASRREVERLIGLGKVAVNGRILDTPATLVTRDDVITVNGKPMGAAQATRVWRYHKPAGLITSHNDPAGRPTVFDALPSGLPRVISVGRLDLNTEGLLLLTNDGELSRALEMPDTALVRHYRARARGRITQAELDKLKTGCTIEGVHYGPMEATIDKAKEKEDGERSSANLWISVSITEGKNREVRKVLESVGLTVNRLIRLAYGPFQLGTLPVGAVEEVGPRVIREMLADHIRPENLPTGNSVSTPAPIPGRRTSSPIVTGKSGSAMSDPSRKPSRVRAATEAQADAVDRRERPAKKEGWAKATPKFEHTKTFKPRARPQASEGGEWSDRPRKPFNRSEPQFIDDRRAPRDGAKGGFSDRPKRDFKPRDGAPRSDGDRPQRDFKPREGGFSDRPKRDFKPREGGSSDRPQRDFKPRDGAPRSGGKPGGGSRPGGGKPFGGKPSGGRGGPRDRG</sequence>
<feature type="compositionally biased region" description="Basic and acidic residues" evidence="7">
    <location>
        <begin position="432"/>
        <end position="508"/>
    </location>
</feature>
<keyword evidence="10" id="KW-1185">Reference proteome</keyword>
<dbReference type="EMBL" id="CP062006">
    <property type="protein sequence ID" value="QTC89135.1"/>
    <property type="molecule type" value="Genomic_DNA"/>
</dbReference>
<feature type="domain" description="RNA-binding S4" evidence="8">
    <location>
        <begin position="78"/>
        <end position="136"/>
    </location>
</feature>
<dbReference type="InterPro" id="IPR036986">
    <property type="entry name" value="S4_RNA-bd_sf"/>
</dbReference>
<feature type="region of interest" description="Disordered" evidence="7">
    <location>
        <begin position="323"/>
        <end position="542"/>
    </location>
</feature>
<evidence type="ECO:0000256" key="7">
    <source>
        <dbReference type="SAM" id="MobiDB-lite"/>
    </source>
</evidence>
<protein>
    <recommendedName>
        <fullName evidence="6">Pseudouridine synthase</fullName>
        <ecNumber evidence="6">5.4.99.-</ecNumber>
    </recommendedName>
</protein>
<dbReference type="InterPro" id="IPR020094">
    <property type="entry name" value="TruA/RsuA/RluB/E/F_N"/>
</dbReference>
<feature type="compositionally biased region" description="Gly residues" evidence="7">
    <location>
        <begin position="513"/>
        <end position="536"/>
    </location>
</feature>
<dbReference type="PROSITE" id="PS01149">
    <property type="entry name" value="PSI_RSU"/>
    <property type="match status" value="1"/>
</dbReference>
<name>A0ABX7SQQ7_9CAUL</name>
<evidence type="ECO:0000256" key="2">
    <source>
        <dbReference type="ARBA" id="ARBA00008348"/>
    </source>
</evidence>
<dbReference type="InterPro" id="IPR050343">
    <property type="entry name" value="RsuA_PseudoU_synthase"/>
</dbReference>
<gene>
    <name evidence="9" type="ORF">IFE19_07350</name>
</gene>
<evidence type="ECO:0000313" key="10">
    <source>
        <dbReference type="Proteomes" id="UP000663942"/>
    </source>
</evidence>
<feature type="compositionally biased region" description="Polar residues" evidence="7">
    <location>
        <begin position="342"/>
        <end position="357"/>
    </location>
</feature>
<feature type="compositionally biased region" description="Basic and acidic residues" evidence="7">
    <location>
        <begin position="376"/>
        <end position="400"/>
    </location>
</feature>
<evidence type="ECO:0000256" key="5">
    <source>
        <dbReference type="PROSITE-ProRule" id="PRU00182"/>
    </source>
</evidence>
<dbReference type="InterPro" id="IPR042092">
    <property type="entry name" value="PsdUridine_s_RsuA/RluB/E/F_cat"/>
</dbReference>
<organism evidence="9 10">
    <name type="scientific">Brevundimonas pondensis</name>
    <dbReference type="NCBI Taxonomy" id="2774189"/>
    <lineage>
        <taxon>Bacteria</taxon>
        <taxon>Pseudomonadati</taxon>
        <taxon>Pseudomonadota</taxon>
        <taxon>Alphaproteobacteria</taxon>
        <taxon>Caulobacterales</taxon>
        <taxon>Caulobacteraceae</taxon>
        <taxon>Brevundimonas</taxon>
    </lineage>
</organism>
<reference evidence="9 10" key="1">
    <citation type="submission" date="2020-09" db="EMBL/GenBank/DDBJ databases">
        <title>Brevundimonas sp. LVF1 isolated from an oligotrophic pond in Goettingen, Germany.</title>
        <authorList>
            <person name="Friedrich I."/>
            <person name="Klassen A."/>
            <person name="Neubauer H."/>
            <person name="Schneider D."/>
            <person name="Hertel R."/>
            <person name="Daniel R."/>
        </authorList>
    </citation>
    <scope>NUCLEOTIDE SEQUENCE [LARGE SCALE GENOMIC DNA]</scope>
    <source>
        <strain evidence="9 10">LVF1</strain>
    </source>
</reference>
<dbReference type="InterPro" id="IPR020103">
    <property type="entry name" value="PsdUridine_synth_cat_dom_sf"/>
</dbReference>
<dbReference type="Gene3D" id="3.10.290.10">
    <property type="entry name" value="RNA-binding S4 domain"/>
    <property type="match status" value="1"/>
</dbReference>
<dbReference type="SUPFAM" id="SSF55174">
    <property type="entry name" value="Alpha-L RNA-binding motif"/>
    <property type="match status" value="1"/>
</dbReference>
<accession>A0ABX7SQQ7</accession>
<feature type="region of interest" description="Disordered" evidence="7">
    <location>
        <begin position="1"/>
        <end position="76"/>
    </location>
</feature>
<evidence type="ECO:0000313" key="9">
    <source>
        <dbReference type="EMBL" id="QTC89135.1"/>
    </source>
</evidence>
<dbReference type="PROSITE" id="PS50889">
    <property type="entry name" value="S4"/>
    <property type="match status" value="1"/>
</dbReference>
<evidence type="ECO:0000256" key="6">
    <source>
        <dbReference type="RuleBase" id="RU003887"/>
    </source>
</evidence>
<dbReference type="Pfam" id="PF00849">
    <property type="entry name" value="PseudoU_synth_2"/>
    <property type="match status" value="1"/>
</dbReference>
<dbReference type="PANTHER" id="PTHR47683">
    <property type="entry name" value="PSEUDOURIDINE SYNTHASE FAMILY PROTEIN-RELATED"/>
    <property type="match status" value="1"/>
</dbReference>
<dbReference type="InterPro" id="IPR018496">
    <property type="entry name" value="PsdUridine_synth_RsuA/RluB_CS"/>
</dbReference>
<dbReference type="InterPro" id="IPR002942">
    <property type="entry name" value="S4_RNA-bd"/>
</dbReference>
<dbReference type="PANTHER" id="PTHR47683:SF3">
    <property type="entry name" value="RIBOSOMAL LARGE SUBUNIT PSEUDOURIDINE SYNTHASE B"/>
    <property type="match status" value="1"/>
</dbReference>
<evidence type="ECO:0000256" key="4">
    <source>
        <dbReference type="ARBA" id="ARBA00023235"/>
    </source>
</evidence>
<comment type="similarity">
    <text evidence="2 6">Belongs to the pseudouridine synthase RsuA family.</text>
</comment>
<dbReference type="SMART" id="SM00363">
    <property type="entry name" value="S4"/>
    <property type="match status" value="1"/>
</dbReference>
<dbReference type="Gene3D" id="3.30.70.580">
    <property type="entry name" value="Pseudouridine synthase I, catalytic domain, N-terminal subdomain"/>
    <property type="match status" value="1"/>
</dbReference>
<dbReference type="SUPFAM" id="SSF55120">
    <property type="entry name" value="Pseudouridine synthase"/>
    <property type="match status" value="1"/>
</dbReference>
<evidence type="ECO:0000259" key="8">
    <source>
        <dbReference type="SMART" id="SM00363"/>
    </source>
</evidence>
<dbReference type="Proteomes" id="UP000663942">
    <property type="component" value="Chromosome"/>
</dbReference>